<dbReference type="InParanoid" id="A5E0D4"/>
<name>A5E0D4_LODEL</name>
<protein>
    <submittedName>
        <fullName evidence="1">Uncharacterized protein</fullName>
    </submittedName>
</protein>
<dbReference type="Proteomes" id="UP000001996">
    <property type="component" value="Unassembled WGS sequence"/>
</dbReference>
<organism evidence="1 2">
    <name type="scientific">Lodderomyces elongisporus (strain ATCC 11503 / CBS 2605 / JCM 1781 / NBRC 1676 / NRRL YB-4239)</name>
    <name type="common">Yeast</name>
    <name type="synonym">Saccharomyces elongisporus</name>
    <dbReference type="NCBI Taxonomy" id="379508"/>
    <lineage>
        <taxon>Eukaryota</taxon>
        <taxon>Fungi</taxon>
        <taxon>Dikarya</taxon>
        <taxon>Ascomycota</taxon>
        <taxon>Saccharomycotina</taxon>
        <taxon>Pichiomycetes</taxon>
        <taxon>Debaryomycetaceae</taxon>
        <taxon>Candida/Lodderomyces clade</taxon>
        <taxon>Lodderomyces</taxon>
    </lineage>
</organism>
<dbReference type="AlphaFoldDB" id="A5E0D4"/>
<evidence type="ECO:0000313" key="2">
    <source>
        <dbReference type="Proteomes" id="UP000001996"/>
    </source>
</evidence>
<accession>A5E0D4</accession>
<sequence>MGNKEVISRCKEKFMERTRGGGGGINHQIYTIHQGQERRGTQLRQKKNKIKIKKIKKERKLARECEGNKKCQKTVDNPSIRVPKIPGKQTTNHNTFVLSSYLPTFLSCDVEREIVRKSHATSIHHPLLPLTLYILSFLKSLPPLHTPSLCVCVCMSLSISLYLSLSFSHIISKSAVKNKIKN</sequence>
<dbReference type="HOGENOM" id="CLU_1482247_0_0_1"/>
<proteinExistence type="predicted"/>
<keyword evidence="2" id="KW-1185">Reference proteome</keyword>
<reference evidence="1 2" key="1">
    <citation type="journal article" date="2009" name="Nature">
        <title>Evolution of pathogenicity and sexual reproduction in eight Candida genomes.</title>
        <authorList>
            <person name="Butler G."/>
            <person name="Rasmussen M.D."/>
            <person name="Lin M.F."/>
            <person name="Santos M.A."/>
            <person name="Sakthikumar S."/>
            <person name="Munro C.A."/>
            <person name="Rheinbay E."/>
            <person name="Grabherr M."/>
            <person name="Forche A."/>
            <person name="Reedy J.L."/>
            <person name="Agrafioti I."/>
            <person name="Arnaud M.B."/>
            <person name="Bates S."/>
            <person name="Brown A.J."/>
            <person name="Brunke S."/>
            <person name="Costanzo M.C."/>
            <person name="Fitzpatrick D.A."/>
            <person name="de Groot P.W."/>
            <person name="Harris D."/>
            <person name="Hoyer L.L."/>
            <person name="Hube B."/>
            <person name="Klis F.M."/>
            <person name="Kodira C."/>
            <person name="Lennard N."/>
            <person name="Logue M.E."/>
            <person name="Martin R."/>
            <person name="Neiman A.M."/>
            <person name="Nikolaou E."/>
            <person name="Quail M.A."/>
            <person name="Quinn J."/>
            <person name="Santos M.C."/>
            <person name="Schmitzberger F.F."/>
            <person name="Sherlock G."/>
            <person name="Shah P."/>
            <person name="Silverstein K.A."/>
            <person name="Skrzypek M.S."/>
            <person name="Soll D."/>
            <person name="Staggs R."/>
            <person name="Stansfield I."/>
            <person name="Stumpf M.P."/>
            <person name="Sudbery P.E."/>
            <person name="Srikantha T."/>
            <person name="Zeng Q."/>
            <person name="Berman J."/>
            <person name="Berriman M."/>
            <person name="Heitman J."/>
            <person name="Gow N.A."/>
            <person name="Lorenz M.C."/>
            <person name="Birren B.W."/>
            <person name="Kellis M."/>
            <person name="Cuomo C.A."/>
        </authorList>
    </citation>
    <scope>NUCLEOTIDE SEQUENCE [LARGE SCALE GENOMIC DNA]</scope>
    <source>
        <strain evidence="2">ATCC 11503 / BCRC 21390 / CBS 2605 / JCM 1781 / NBRC 1676 / NRRL YB-4239</strain>
    </source>
</reference>
<evidence type="ECO:0000313" key="1">
    <source>
        <dbReference type="EMBL" id="EDK44892.1"/>
    </source>
</evidence>
<dbReference type="EMBL" id="CH981527">
    <property type="protein sequence ID" value="EDK44892.1"/>
    <property type="molecule type" value="Genomic_DNA"/>
</dbReference>
<gene>
    <name evidence="1" type="ORF">LELG_03071</name>
</gene>